<dbReference type="InterPro" id="IPR017930">
    <property type="entry name" value="Myb_dom"/>
</dbReference>
<feature type="compositionally biased region" description="Basic residues" evidence="1">
    <location>
        <begin position="28"/>
        <end position="37"/>
    </location>
</feature>
<feature type="compositionally biased region" description="Basic residues" evidence="1">
    <location>
        <begin position="123"/>
        <end position="133"/>
    </location>
</feature>
<reference evidence="4" key="1">
    <citation type="submission" date="2020-03" db="EMBL/GenBank/DDBJ databases">
        <authorList>
            <person name="Weist P."/>
        </authorList>
    </citation>
    <scope>NUCLEOTIDE SEQUENCE</scope>
</reference>
<evidence type="ECO:0000313" key="4">
    <source>
        <dbReference type="EMBL" id="CAB1429814.1"/>
    </source>
</evidence>
<protein>
    <recommendedName>
        <fullName evidence="6">Transcription termination factor 1</fullName>
    </recommendedName>
</protein>
<dbReference type="PROSITE" id="PS50090">
    <property type="entry name" value="MYB_LIKE"/>
    <property type="match status" value="1"/>
</dbReference>
<dbReference type="EMBL" id="CADEAL010001173">
    <property type="protein sequence ID" value="CAB1429814.1"/>
    <property type="molecule type" value="Genomic_DNA"/>
</dbReference>
<feature type="domain" description="HTH myb-type" evidence="3">
    <location>
        <begin position="436"/>
        <end position="463"/>
    </location>
</feature>
<dbReference type="CDD" id="cd00167">
    <property type="entry name" value="SANT"/>
    <property type="match status" value="2"/>
</dbReference>
<dbReference type="GO" id="GO:0005730">
    <property type="term" value="C:nucleolus"/>
    <property type="evidence" value="ECO:0007669"/>
    <property type="project" value="TreeGrafter"/>
</dbReference>
<dbReference type="SMART" id="SM00717">
    <property type="entry name" value="SANT"/>
    <property type="match status" value="3"/>
</dbReference>
<organism evidence="4 5">
    <name type="scientific">Pleuronectes platessa</name>
    <name type="common">European plaice</name>
    <dbReference type="NCBI Taxonomy" id="8262"/>
    <lineage>
        <taxon>Eukaryota</taxon>
        <taxon>Metazoa</taxon>
        <taxon>Chordata</taxon>
        <taxon>Craniata</taxon>
        <taxon>Vertebrata</taxon>
        <taxon>Euteleostomi</taxon>
        <taxon>Actinopterygii</taxon>
        <taxon>Neopterygii</taxon>
        <taxon>Teleostei</taxon>
        <taxon>Neoteleostei</taxon>
        <taxon>Acanthomorphata</taxon>
        <taxon>Carangaria</taxon>
        <taxon>Pleuronectiformes</taxon>
        <taxon>Pleuronectoidei</taxon>
        <taxon>Pleuronectidae</taxon>
        <taxon>Pleuronectes</taxon>
    </lineage>
</organism>
<feature type="domain" description="Myb-like" evidence="2">
    <location>
        <begin position="395"/>
        <end position="459"/>
    </location>
</feature>
<dbReference type="InterPro" id="IPR001005">
    <property type="entry name" value="SANT/Myb"/>
</dbReference>
<evidence type="ECO:0000256" key="1">
    <source>
        <dbReference type="SAM" id="MobiDB-lite"/>
    </source>
</evidence>
<dbReference type="GO" id="GO:0006363">
    <property type="term" value="P:termination of RNA polymerase I transcription"/>
    <property type="evidence" value="ECO:0007669"/>
    <property type="project" value="TreeGrafter"/>
</dbReference>
<comment type="caution">
    <text evidence="4">The sequence shown here is derived from an EMBL/GenBank/DDBJ whole genome shotgun (WGS) entry which is preliminary data.</text>
</comment>
<dbReference type="Gene3D" id="1.10.10.60">
    <property type="entry name" value="Homeodomain-like"/>
    <property type="match status" value="2"/>
</dbReference>
<evidence type="ECO:0000259" key="3">
    <source>
        <dbReference type="PROSITE" id="PS51294"/>
    </source>
</evidence>
<dbReference type="Proteomes" id="UP001153269">
    <property type="component" value="Unassembled WGS sequence"/>
</dbReference>
<evidence type="ECO:0008006" key="6">
    <source>
        <dbReference type="Google" id="ProtNLM"/>
    </source>
</evidence>
<dbReference type="SUPFAM" id="SSF46689">
    <property type="entry name" value="Homeodomain-like"/>
    <property type="match status" value="2"/>
</dbReference>
<feature type="region of interest" description="Disordered" evidence="1">
    <location>
        <begin position="1"/>
        <end position="177"/>
    </location>
</feature>
<dbReference type="InterPro" id="IPR009057">
    <property type="entry name" value="Homeodomain-like_sf"/>
</dbReference>
<dbReference type="InterPro" id="IPR053078">
    <property type="entry name" value="TTF1-like"/>
</dbReference>
<sequence length="602" mass="70190">MNSSLQGKKRQSLEEPPVPLDIHTPERRVKKKKKKGNRQKEELEVGLRSPADGEMDREMEIKKKKKKKKTKVEKEEVGLPPADEEMNSEMEIKKKKKKRTRVEEEEVGLPQADGEMDREMEIKKKKKKKKKRTRVEEEEVGLPPADGEINSESDRKKRKKEIKEDEEISVENCETQNKKEKRASEAFIVMTTTHSNTDTNYAVREEKKSLTKRDGDEDLLDSALVEELQEFVPDVKNKSVDQIKKLLRYDLERFRNFKRLGVTLRRGRCSQEENQGIRQNVSDFLALTGIGSAIQLLFPQRCKEEEVQIRRLRARHHFLEKIAEGIPRTCQQVCTRAKKIFDDRNHMGRFTEREVRSLIKLQNLHGNDWKTIAEKMGRSVYALEKRFATIAAGHGLWSEDEESRLKSALNAHLEVMVQQSPGAGLSRDQLSNNLPWKDISQQVGTRSWTQCRLKWFSMLKFKLSPGVRIFDRGAKGIQAKIHLINTLYNMRVEDSADIDWDEVAQNVGEVTTVCVQKTFHRLKVSRVPNWTSSPYGDIIDFLYQRELPVLKEKLKKCIREQEEQDQEEKRYRLCDIITSQDDDYEEVNNSEVNPSRSGNRRM</sequence>
<gene>
    <name evidence="4" type="ORF">PLEPLA_LOCUS17794</name>
</gene>
<dbReference type="Pfam" id="PF00249">
    <property type="entry name" value="Myb_DNA-binding"/>
    <property type="match status" value="1"/>
</dbReference>
<dbReference type="PANTHER" id="PTHR46760:SF1">
    <property type="entry name" value="TRANSCRIPTION TERMINATION FACTOR 1"/>
    <property type="match status" value="1"/>
</dbReference>
<proteinExistence type="predicted"/>
<keyword evidence="5" id="KW-1185">Reference proteome</keyword>
<dbReference type="GO" id="GO:0003682">
    <property type="term" value="F:chromatin binding"/>
    <property type="evidence" value="ECO:0007669"/>
    <property type="project" value="TreeGrafter"/>
</dbReference>
<name>A0A9N7YMQ8_PLEPL</name>
<evidence type="ECO:0000259" key="2">
    <source>
        <dbReference type="PROSITE" id="PS50090"/>
    </source>
</evidence>
<feature type="compositionally biased region" description="Basic residues" evidence="1">
    <location>
        <begin position="62"/>
        <end position="71"/>
    </location>
</feature>
<evidence type="ECO:0000313" key="5">
    <source>
        <dbReference type="Proteomes" id="UP001153269"/>
    </source>
</evidence>
<dbReference type="AlphaFoldDB" id="A0A9N7YMQ8"/>
<accession>A0A9N7YMQ8</accession>
<dbReference type="PANTHER" id="PTHR46760">
    <property type="entry name" value="TRANSCRIPTION TERMINATION FACTOR 1"/>
    <property type="match status" value="1"/>
</dbReference>
<dbReference type="PROSITE" id="PS51294">
    <property type="entry name" value="HTH_MYB"/>
    <property type="match status" value="1"/>
</dbReference>